<sequence length="464" mass="51762">MSHTSPSSYLVWALLSCMLGIFLVYHLYSFDRFKCLKWNVGPYSGAFKRIMTYSYLFSIPLIMIYSIGFTIIKYREGYIYLALEGEFTVIPTPYQLWAQNSRDCIFPLTLCFALAWSLEMVTHLEELCFWLFVINTNANQHDWFQSRYFKSWIVGSVGAVIYMPLFSIFTRGNPLKSEAYTFLAGSIGSLGLTVAFMPVLWSFPSMLSALKSQGAESATLARLTKFHELNTIRVAFRYLFTVPLLILGIDGVRPHHHINNSNFWTDILTFIAAIGCTVSSGITLVIFFPRSLEKELAAQDAAKSRKQSQQIATAFSATALSTTMSMGDDAHAFKAQGSLVNQEDARHPHRGNIVPMTVASKHSNGIPHSTPQEQSEVPIRPNRKHGSVVELGGIGAAPTRYNLSTFMQPSRRCSDDNDDIELGELVSPAPLRSSFPPPSVSSDGCKYVNPIVHVYTSPIDLRAS</sequence>
<evidence type="ECO:0000256" key="1">
    <source>
        <dbReference type="SAM" id="Phobius"/>
    </source>
</evidence>
<keyword evidence="1" id="KW-1133">Transmembrane helix</keyword>
<dbReference type="AlphaFoldDB" id="A0A8H5M5H3"/>
<keyword evidence="1" id="KW-0812">Transmembrane</keyword>
<reference evidence="2 3" key="1">
    <citation type="journal article" date="2020" name="ISME J.">
        <title>Uncovering the hidden diversity of litter-decomposition mechanisms in mushroom-forming fungi.</title>
        <authorList>
            <person name="Floudas D."/>
            <person name="Bentzer J."/>
            <person name="Ahren D."/>
            <person name="Johansson T."/>
            <person name="Persson P."/>
            <person name="Tunlid A."/>
        </authorList>
    </citation>
    <scope>NUCLEOTIDE SEQUENCE [LARGE SCALE GENOMIC DNA]</scope>
    <source>
        <strain evidence="2 3">CBS 406.79</strain>
    </source>
</reference>
<keyword evidence="3" id="KW-1185">Reference proteome</keyword>
<feature type="transmembrane region" description="Helical" evidence="1">
    <location>
        <begin position="9"/>
        <end position="30"/>
    </location>
</feature>
<evidence type="ECO:0000313" key="2">
    <source>
        <dbReference type="EMBL" id="KAF5381429.1"/>
    </source>
</evidence>
<feature type="transmembrane region" description="Helical" evidence="1">
    <location>
        <begin position="267"/>
        <end position="288"/>
    </location>
</feature>
<organism evidence="2 3">
    <name type="scientific">Collybiopsis confluens</name>
    <dbReference type="NCBI Taxonomy" id="2823264"/>
    <lineage>
        <taxon>Eukaryota</taxon>
        <taxon>Fungi</taxon>
        <taxon>Dikarya</taxon>
        <taxon>Basidiomycota</taxon>
        <taxon>Agaricomycotina</taxon>
        <taxon>Agaricomycetes</taxon>
        <taxon>Agaricomycetidae</taxon>
        <taxon>Agaricales</taxon>
        <taxon>Marasmiineae</taxon>
        <taxon>Omphalotaceae</taxon>
        <taxon>Collybiopsis</taxon>
    </lineage>
</organism>
<name>A0A8H5M5H3_9AGAR</name>
<proteinExistence type="predicted"/>
<feature type="transmembrane region" description="Helical" evidence="1">
    <location>
        <begin position="152"/>
        <end position="170"/>
    </location>
</feature>
<keyword evidence="1" id="KW-0472">Membrane</keyword>
<dbReference type="EMBL" id="JAACJN010000058">
    <property type="protein sequence ID" value="KAF5381429.1"/>
    <property type="molecule type" value="Genomic_DNA"/>
</dbReference>
<feature type="transmembrane region" description="Helical" evidence="1">
    <location>
        <begin position="234"/>
        <end position="252"/>
    </location>
</feature>
<dbReference type="Proteomes" id="UP000518752">
    <property type="component" value="Unassembled WGS sequence"/>
</dbReference>
<gene>
    <name evidence="2" type="ORF">D9757_009051</name>
</gene>
<evidence type="ECO:0000313" key="3">
    <source>
        <dbReference type="Proteomes" id="UP000518752"/>
    </source>
</evidence>
<comment type="caution">
    <text evidence="2">The sequence shown here is derived from an EMBL/GenBank/DDBJ whole genome shotgun (WGS) entry which is preliminary data.</text>
</comment>
<feature type="transmembrane region" description="Helical" evidence="1">
    <location>
        <begin position="50"/>
        <end position="72"/>
    </location>
</feature>
<accession>A0A8H5M5H3</accession>
<feature type="transmembrane region" description="Helical" evidence="1">
    <location>
        <begin position="182"/>
        <end position="203"/>
    </location>
</feature>
<dbReference type="OrthoDB" id="2384193at2759"/>
<protein>
    <submittedName>
        <fullName evidence="2">Uncharacterized protein</fullName>
    </submittedName>
</protein>